<dbReference type="InterPro" id="IPR022385">
    <property type="entry name" value="Rhs_assc_core"/>
</dbReference>
<keyword evidence="6" id="KW-1185">Reference proteome</keyword>
<organism evidence="5 6">
    <name type="scientific">Jiangella mangrovi</name>
    <dbReference type="NCBI Taxonomy" id="1524084"/>
    <lineage>
        <taxon>Bacteria</taxon>
        <taxon>Bacillati</taxon>
        <taxon>Actinomycetota</taxon>
        <taxon>Actinomycetes</taxon>
        <taxon>Jiangellales</taxon>
        <taxon>Jiangellaceae</taxon>
        <taxon>Jiangella</taxon>
    </lineage>
</organism>
<dbReference type="NCBIfam" id="TIGR03696">
    <property type="entry name" value="Rhs_assc_core"/>
    <property type="match status" value="1"/>
</dbReference>
<dbReference type="EMBL" id="JACHMM010000001">
    <property type="protein sequence ID" value="MBB5788752.1"/>
    <property type="molecule type" value="Genomic_DNA"/>
</dbReference>
<feature type="compositionally biased region" description="Low complexity" evidence="2">
    <location>
        <begin position="712"/>
        <end position="721"/>
    </location>
</feature>
<dbReference type="InterPro" id="IPR050708">
    <property type="entry name" value="T6SS_VgrG/RHS"/>
</dbReference>
<proteinExistence type="predicted"/>
<dbReference type="InterPro" id="IPR056823">
    <property type="entry name" value="TEN-like_YD-shell"/>
</dbReference>
<feature type="domain" description="DUF6531" evidence="3">
    <location>
        <begin position="227"/>
        <end position="302"/>
    </location>
</feature>
<dbReference type="NCBIfam" id="TIGR01643">
    <property type="entry name" value="YD_repeat_2x"/>
    <property type="match status" value="15"/>
</dbReference>
<accession>A0A7W9GRT4</accession>
<dbReference type="InterPro" id="IPR006530">
    <property type="entry name" value="YD"/>
</dbReference>
<comment type="caution">
    <text evidence="5">The sequence shown here is derived from an EMBL/GenBank/DDBJ whole genome shotgun (WGS) entry which is preliminary data.</text>
</comment>
<feature type="region of interest" description="Disordered" evidence="2">
    <location>
        <begin position="1"/>
        <end position="39"/>
    </location>
</feature>
<dbReference type="InterPro" id="IPR045351">
    <property type="entry name" value="DUF6531"/>
</dbReference>
<dbReference type="Proteomes" id="UP000542813">
    <property type="component" value="Unassembled WGS sequence"/>
</dbReference>
<name>A0A7W9GRT4_9ACTN</name>
<feature type="compositionally biased region" description="Basic and acidic residues" evidence="2">
    <location>
        <begin position="14"/>
        <end position="39"/>
    </location>
</feature>
<feature type="compositionally biased region" description="Polar residues" evidence="2">
    <location>
        <begin position="614"/>
        <end position="625"/>
    </location>
</feature>
<keyword evidence="1" id="KW-0677">Repeat</keyword>
<feature type="region of interest" description="Disordered" evidence="2">
    <location>
        <begin position="712"/>
        <end position="736"/>
    </location>
</feature>
<dbReference type="Gene3D" id="2.180.10.10">
    <property type="entry name" value="RHS repeat-associated core"/>
    <property type="match status" value="4"/>
</dbReference>
<dbReference type="InterPro" id="IPR031325">
    <property type="entry name" value="RHS_repeat"/>
</dbReference>
<feature type="domain" description="Teneurin-like YD-shell" evidence="4">
    <location>
        <begin position="959"/>
        <end position="1043"/>
    </location>
</feature>
<feature type="region of interest" description="Disordered" evidence="2">
    <location>
        <begin position="614"/>
        <end position="655"/>
    </location>
</feature>
<evidence type="ECO:0000256" key="1">
    <source>
        <dbReference type="ARBA" id="ARBA00022737"/>
    </source>
</evidence>
<dbReference type="RefSeq" id="WP_184823605.1">
    <property type="nucleotide sequence ID" value="NZ_JACHMM010000001.1"/>
</dbReference>
<dbReference type="PANTHER" id="PTHR32305">
    <property type="match status" value="1"/>
</dbReference>
<evidence type="ECO:0000259" key="4">
    <source>
        <dbReference type="Pfam" id="PF25023"/>
    </source>
</evidence>
<dbReference type="Pfam" id="PF25023">
    <property type="entry name" value="TEN_YD-shell"/>
    <property type="match status" value="2"/>
</dbReference>
<dbReference type="PANTHER" id="PTHR32305:SF15">
    <property type="entry name" value="PROTEIN RHSA-RELATED"/>
    <property type="match status" value="1"/>
</dbReference>
<reference evidence="5 6" key="1">
    <citation type="submission" date="2020-08" db="EMBL/GenBank/DDBJ databases">
        <title>Sequencing the genomes of 1000 actinobacteria strains.</title>
        <authorList>
            <person name="Klenk H.-P."/>
        </authorList>
    </citation>
    <scope>NUCLEOTIDE SEQUENCE [LARGE SCALE GENOMIC DNA]</scope>
    <source>
        <strain evidence="5 6">DSM 102122</strain>
    </source>
</reference>
<gene>
    <name evidence="5" type="ORF">HD601_003327</name>
</gene>
<evidence type="ECO:0000313" key="5">
    <source>
        <dbReference type="EMBL" id="MBB5788752.1"/>
    </source>
</evidence>
<evidence type="ECO:0000313" key="6">
    <source>
        <dbReference type="Proteomes" id="UP000542813"/>
    </source>
</evidence>
<evidence type="ECO:0000259" key="3">
    <source>
        <dbReference type="Pfam" id="PF20148"/>
    </source>
</evidence>
<dbReference type="Pfam" id="PF20148">
    <property type="entry name" value="DUF6531"/>
    <property type="match status" value="1"/>
</dbReference>
<evidence type="ECO:0000256" key="2">
    <source>
        <dbReference type="SAM" id="MobiDB-lite"/>
    </source>
</evidence>
<feature type="domain" description="Teneurin-like YD-shell" evidence="4">
    <location>
        <begin position="1224"/>
        <end position="1445"/>
    </location>
</feature>
<sequence>MAPELPDSVQGHDAMSEADRDAQLDEHAEGIELDPHRKLPVDDKSLDEVLAELKVSPRRANQLVNAVGLPRNVQGFNSFGGALAASGAVTQYGSVLPGEPVTFTFQVQHSGPAGTVEDVAVSANTRNCLLQQQVYSLGTVSAPSINDGVPGVPVTFTVALPGTGCTGTWNNPLRSNSSVFVNAAVVGGQTGSSTWNLWVNGDIPDGLIGGLCAPTSAGRGGLQNSGGNSVNTATGAFTPSFTDVELAAPGETCSATRTYSSRDTDAGSMGVGWSVPWEARLQIASGGASVVLHAEDGSAQPFTRRSNGTYASPITSRSTLMAVTGGYQLRTPDGTVLAFDTAGTLTSTVAATGQGLSLQHSSGKVSTITDAAGHTFDLTYTGGLLTQIDISDGREITYGYTSGRLTSVTGVDGTTSTYGYDTNGRLSVITDATGADTVTNVYDAQGRVSTQTDALDRETTFEHEQYSTDVTDPEGGIWTDVYAGKALVGRFDPLGNLTQSRYDVFWNPSQVRDPSGGTTSFTYDTAHRVTTETGPAPSSLTQSWVYDTNGDATSHTGPHGAVTGYTYNAARLPLTVTTDDGAVTTNTYDTRGLLETATTPEGHTTEYDYDTAGNLVTETSPTGAVTTYGYDTSGRMTSRVDPRGNEPGADPADFTTTYTYDDADRLLTQTTPDGAVTQYAYDDAGRLVEITDPAGEITTNVYDGAGQLTTTTAPDGGVTTHTYDDAGNQTSITDPNGDVTTLEYDAANRLVARTSPRGNEAGGDPADFTTTFGYDERGFQVSLTDPMGAVEVTEYDELGRRVSVTDELGRESTWSYDGAGRTLTATDPGGRVTTTDYDEVGRPIAVIDPADGVTTSTYDDDGNRLTETTPGGITVTRTYDDDGRVSTLTDGRGEITTYGYDAAGGLITETNPSGETTTTSYDALNRIATVTDALSRTTSYTYTPAGQVDTVTDPTGAVTTYTYDPVGRVATITDANSHTTSYDYDLAGRQTSVTDGLNRVASYDYDADGNRTGITNARGQTVTTVYDARGLKTSVAIPGATTVTYGYDDAGQLTSVTDATGTRQLTYDDAGQMTSVGTAATGFDYTYDDLGNVASITYPGGTQVVSTYDADSLLATRTINGQASSFTYDNAGNPLTATLPGGTTEERGYDDAGRLTSVRSERSTGALISSWTYTLDDAGQPTRIDTTRGTAAPTRTTIEYDDAGRPTRECTVPATSTCTATGGTRYDYDDVGNRTRVRTATTDLTHAYDAANQITATIQTATGTPVQSYTHDLDGNLITDGATTYTFDAANRLTAVDTATTDAVYGYDGFGLRTSSTTGTAITRSTWDINADVPYRTETITPAGATTAYVTDPTGAILAQRTAAGVFPHLHDRLGSTTEVVNTTGAQQWRYTYDVFGVTTTTQVATSPPANTGRYTGAHQDTATADYHLLARDYQPDTGRFTSTDPVDRPAGSSAISPYIYADGQPTTLTDPTGLCPLCVIAAVGGAIGGLAGGVSYAFDHEGDWDWSDFGTQVFQDAAIGAGAAILMPGVGNAVASTVRSGAPRFLTALGVNTAVGAGYTWATNTLLCRPTSALDVALGAIGGGLSSAVPAFLSRSSLPGANRSAGPLGPGAGAVAGLTDEQIQLATQHVTNSGDTVLGRHPGYINKAEARGASYFDIGKQKWDEYTAQGFDPWALNVYFLDDRIAAGDRILLSVPKGEIPLGGYLQREIDYLLANGYQWVNQWSLRPRG</sequence>
<dbReference type="Pfam" id="PF05593">
    <property type="entry name" value="RHS_repeat"/>
    <property type="match status" value="12"/>
</dbReference>
<protein>
    <submittedName>
        <fullName evidence="5">RHS repeat-associated protein</fullName>
    </submittedName>
</protein>